<dbReference type="PIRSF" id="PIRSF016184">
    <property type="entry name" value="PhzC_PhzF"/>
    <property type="match status" value="1"/>
</dbReference>
<evidence type="ECO:0000313" key="4">
    <source>
        <dbReference type="Proteomes" id="UP001595814"/>
    </source>
</evidence>
<dbReference type="Gene3D" id="3.10.310.10">
    <property type="entry name" value="Diaminopimelate Epimerase, Chain A, domain 1"/>
    <property type="match status" value="2"/>
</dbReference>
<comment type="caution">
    <text evidence="3">The sequence shown here is derived from an EMBL/GenBank/DDBJ whole genome shotgun (WGS) entry which is preliminary data.</text>
</comment>
<dbReference type="NCBIfam" id="TIGR00654">
    <property type="entry name" value="PhzF_family"/>
    <property type="match status" value="1"/>
</dbReference>
<protein>
    <submittedName>
        <fullName evidence="3">PhzF family phenazine biosynthesis protein</fullName>
    </submittedName>
</protein>
<proteinExistence type="inferred from homology"/>
<evidence type="ECO:0000256" key="2">
    <source>
        <dbReference type="ARBA" id="ARBA00023235"/>
    </source>
</evidence>
<name>A0ABV8K180_9FLAO</name>
<dbReference type="PANTHER" id="PTHR13774">
    <property type="entry name" value="PHENAZINE BIOSYNTHESIS PROTEIN"/>
    <property type="match status" value="1"/>
</dbReference>
<sequence length="261" mass="29129">MKLSLFQVDAFTDKVFGGNPAAICPLKEWLEDQLMQKIAMEINLAETAFYVPKQDHFEIRWFTPTTEVDLCGHATLAAAQVLFNLEGYSKNQIKFISPRSGHLLVEKQEDLLSMNFPADVLEKISLTDDLIKCFQIEAKEAYKGKTDLVLVFDSEEEITALQPKLENIKRLKARGVIATAVGSSVDFVSRFFAPQSGINEDPVTGSAHTTLTPLWHQKTGKAEFTAKQLSARGGALQCSLLKNRVEMRGKCQLFLTGHIHL</sequence>
<dbReference type="Pfam" id="PF02567">
    <property type="entry name" value="PhzC-PhzF"/>
    <property type="match status" value="1"/>
</dbReference>
<keyword evidence="4" id="KW-1185">Reference proteome</keyword>
<keyword evidence="2" id="KW-0413">Isomerase</keyword>
<dbReference type="RefSeq" id="WP_192462853.1">
    <property type="nucleotide sequence ID" value="NZ_JACYFJ010000005.1"/>
</dbReference>
<accession>A0ABV8K180</accession>
<organism evidence="3 4">
    <name type="scientific">Euzebyella saccharophila</name>
    <dbReference type="NCBI Taxonomy" id="679664"/>
    <lineage>
        <taxon>Bacteria</taxon>
        <taxon>Pseudomonadati</taxon>
        <taxon>Bacteroidota</taxon>
        <taxon>Flavobacteriia</taxon>
        <taxon>Flavobacteriales</taxon>
        <taxon>Flavobacteriaceae</taxon>
        <taxon>Euzebyella</taxon>
    </lineage>
</organism>
<evidence type="ECO:0000256" key="1">
    <source>
        <dbReference type="ARBA" id="ARBA00008270"/>
    </source>
</evidence>
<dbReference type="EMBL" id="JBHSAW010000025">
    <property type="protein sequence ID" value="MFC4098005.1"/>
    <property type="molecule type" value="Genomic_DNA"/>
</dbReference>
<dbReference type="InterPro" id="IPR003719">
    <property type="entry name" value="Phenazine_PhzF-like"/>
</dbReference>
<gene>
    <name evidence="3" type="ORF">ACFOUT_19120</name>
</gene>
<evidence type="ECO:0000313" key="3">
    <source>
        <dbReference type="EMBL" id="MFC4098005.1"/>
    </source>
</evidence>
<dbReference type="PANTHER" id="PTHR13774:SF17">
    <property type="entry name" value="PHENAZINE BIOSYNTHESIS-LIKE DOMAIN-CONTAINING PROTEIN"/>
    <property type="match status" value="1"/>
</dbReference>
<reference evidence="4" key="1">
    <citation type="journal article" date="2019" name="Int. J. Syst. Evol. Microbiol.">
        <title>The Global Catalogue of Microorganisms (GCM) 10K type strain sequencing project: providing services to taxonomists for standard genome sequencing and annotation.</title>
        <authorList>
            <consortium name="The Broad Institute Genomics Platform"/>
            <consortium name="The Broad Institute Genome Sequencing Center for Infectious Disease"/>
            <person name="Wu L."/>
            <person name="Ma J."/>
        </authorList>
    </citation>
    <scope>NUCLEOTIDE SEQUENCE [LARGE SCALE GENOMIC DNA]</scope>
    <source>
        <strain evidence="4">CECT 7477</strain>
    </source>
</reference>
<dbReference type="SUPFAM" id="SSF54506">
    <property type="entry name" value="Diaminopimelate epimerase-like"/>
    <property type="match status" value="1"/>
</dbReference>
<dbReference type="Proteomes" id="UP001595814">
    <property type="component" value="Unassembled WGS sequence"/>
</dbReference>
<comment type="similarity">
    <text evidence="1">Belongs to the PhzF family.</text>
</comment>